<dbReference type="GO" id="GO:0016192">
    <property type="term" value="P:vesicle-mediated transport"/>
    <property type="evidence" value="ECO:0007669"/>
    <property type="project" value="InterPro"/>
</dbReference>
<feature type="region of interest" description="Disordered" evidence="2">
    <location>
        <begin position="342"/>
        <end position="367"/>
    </location>
</feature>
<reference evidence="3 4" key="1">
    <citation type="journal article" date="2018" name="Cell">
        <title>The Chara Genome: Secondary Complexity and Implications for Plant Terrestrialization.</title>
        <authorList>
            <person name="Nishiyama T."/>
            <person name="Sakayama H."/>
            <person name="Vries J.D."/>
            <person name="Buschmann H."/>
            <person name="Saint-Marcoux D."/>
            <person name="Ullrich K.K."/>
            <person name="Haas F.B."/>
            <person name="Vanderstraeten L."/>
            <person name="Becker D."/>
            <person name="Lang D."/>
            <person name="Vosolsobe S."/>
            <person name="Rombauts S."/>
            <person name="Wilhelmsson P.K.I."/>
            <person name="Janitza P."/>
            <person name="Kern R."/>
            <person name="Heyl A."/>
            <person name="Rumpler F."/>
            <person name="Villalobos L.I.A.C."/>
            <person name="Clay J.M."/>
            <person name="Skokan R."/>
            <person name="Toyoda A."/>
            <person name="Suzuki Y."/>
            <person name="Kagoshima H."/>
            <person name="Schijlen E."/>
            <person name="Tajeshwar N."/>
            <person name="Catarino B."/>
            <person name="Hetherington A.J."/>
            <person name="Saltykova A."/>
            <person name="Bonnot C."/>
            <person name="Breuninger H."/>
            <person name="Symeonidi A."/>
            <person name="Radhakrishnan G.V."/>
            <person name="Van Nieuwerburgh F."/>
            <person name="Deforce D."/>
            <person name="Chang C."/>
            <person name="Karol K.G."/>
            <person name="Hedrich R."/>
            <person name="Ulvskov P."/>
            <person name="Glockner G."/>
            <person name="Delwiche C.F."/>
            <person name="Petrasek J."/>
            <person name="Van de Peer Y."/>
            <person name="Friml J."/>
            <person name="Beilby M."/>
            <person name="Dolan L."/>
            <person name="Kohara Y."/>
            <person name="Sugano S."/>
            <person name="Fujiyama A."/>
            <person name="Delaux P.-M."/>
            <person name="Quint M."/>
            <person name="TheiBen G."/>
            <person name="Hagemann M."/>
            <person name="Harholt J."/>
            <person name="Dunand C."/>
            <person name="Zachgo S."/>
            <person name="Langdale J."/>
            <person name="Maumus F."/>
            <person name="Straeten D.V.D."/>
            <person name="Gould S.B."/>
            <person name="Rensing S.A."/>
        </authorList>
    </citation>
    <scope>NUCLEOTIDE SEQUENCE [LARGE SCALE GENOMIC DNA]</scope>
    <source>
        <strain evidence="3 4">S276</strain>
    </source>
</reference>
<dbReference type="OrthoDB" id="10251230at2759"/>
<evidence type="ECO:0000313" key="4">
    <source>
        <dbReference type="Proteomes" id="UP000265515"/>
    </source>
</evidence>
<dbReference type="Gene3D" id="1.25.40.60">
    <property type="match status" value="1"/>
</dbReference>
<dbReference type="EMBL" id="BFEA01000561">
    <property type="protein sequence ID" value="GBG86377.1"/>
    <property type="molecule type" value="Genomic_DNA"/>
</dbReference>
<dbReference type="InterPro" id="IPR043154">
    <property type="entry name" value="Sec-1-like_dom1"/>
</dbReference>
<comment type="caution">
    <text evidence="3">The sequence shown here is derived from an EMBL/GenBank/DDBJ whole genome shotgun (WGS) entry which is preliminary data.</text>
</comment>
<evidence type="ECO:0008006" key="5">
    <source>
        <dbReference type="Google" id="ProtNLM"/>
    </source>
</evidence>
<proteinExistence type="inferred from homology"/>
<dbReference type="InterPro" id="IPR043127">
    <property type="entry name" value="Sec-1-like_dom3a"/>
</dbReference>
<dbReference type="Gene3D" id="3.40.50.2060">
    <property type="match status" value="1"/>
</dbReference>
<accession>A0A388LVM0</accession>
<dbReference type="SUPFAM" id="SSF56815">
    <property type="entry name" value="Sec1/munc18-like (SM) proteins"/>
    <property type="match status" value="1"/>
</dbReference>
<feature type="compositionally biased region" description="Basic and acidic residues" evidence="2">
    <location>
        <begin position="342"/>
        <end position="351"/>
    </location>
</feature>
<evidence type="ECO:0000256" key="2">
    <source>
        <dbReference type="SAM" id="MobiDB-lite"/>
    </source>
</evidence>
<gene>
    <name evidence="3" type="ORF">CBR_g41372</name>
</gene>
<name>A0A388LVM0_CHABU</name>
<evidence type="ECO:0000313" key="3">
    <source>
        <dbReference type="EMBL" id="GBG86377.1"/>
    </source>
</evidence>
<dbReference type="InterPro" id="IPR036045">
    <property type="entry name" value="Sec1-like_sf"/>
</dbReference>
<dbReference type="PANTHER" id="PTHR11679">
    <property type="entry name" value="VESICLE PROTEIN SORTING-ASSOCIATED"/>
    <property type="match status" value="1"/>
</dbReference>
<dbReference type="Gene3D" id="3.40.50.1910">
    <property type="match status" value="1"/>
</dbReference>
<dbReference type="Proteomes" id="UP000265515">
    <property type="component" value="Unassembled WGS sequence"/>
</dbReference>
<dbReference type="STRING" id="69332.A0A388LVM0"/>
<dbReference type="Gene3D" id="3.90.830.10">
    <property type="entry name" value="Syntaxin Binding Protein 1, Chain A, domain 2"/>
    <property type="match status" value="1"/>
</dbReference>
<organism evidence="3 4">
    <name type="scientific">Chara braunii</name>
    <name type="common">Braun's stonewort</name>
    <dbReference type="NCBI Taxonomy" id="69332"/>
    <lineage>
        <taxon>Eukaryota</taxon>
        <taxon>Viridiplantae</taxon>
        <taxon>Streptophyta</taxon>
        <taxon>Charophyceae</taxon>
        <taxon>Charales</taxon>
        <taxon>Characeae</taxon>
        <taxon>Chara</taxon>
    </lineage>
</organism>
<dbReference type="Gramene" id="GBG86377">
    <property type="protein sequence ID" value="GBG86377"/>
    <property type="gene ID" value="CBR_g41372"/>
</dbReference>
<dbReference type="Pfam" id="PF00995">
    <property type="entry name" value="Sec1"/>
    <property type="match status" value="1"/>
</dbReference>
<comment type="similarity">
    <text evidence="1">Belongs to the STXBP/unc-18/SEC1 family.</text>
</comment>
<dbReference type="InterPro" id="IPR027482">
    <property type="entry name" value="Sec1-like_dom2"/>
</dbReference>
<dbReference type="InterPro" id="IPR001619">
    <property type="entry name" value="Sec1-like"/>
</dbReference>
<dbReference type="OMA" id="VNDLRAW"/>
<keyword evidence="4" id="KW-1185">Reference proteome</keyword>
<evidence type="ECO:0000256" key="1">
    <source>
        <dbReference type="ARBA" id="ARBA00009884"/>
    </source>
</evidence>
<dbReference type="AlphaFoldDB" id="A0A388LVM0"/>
<protein>
    <recommendedName>
        <fullName evidence="5">SM/Sec1-family protein</fullName>
    </recommendedName>
</protein>
<sequence length="652" mass="70915">MALSLRQKQIDAVIRMLNLNVPVASSVVGTAAEEEVYKILILDRFCRDIISPLLKVNELRKHGVTLHFMIESDRQNIPDVPAVYLVQPTEANIQRIVQDSSRGVYDALHLNFASSLPRPLLEELATGALKADCLQRIVKVYDQYLDFITLEHGMFSLAQPHTYVKLNEPPESEKDVFDAIDAIVSGLFSVLVTLGVVPIIRCPKGGGPAEMVALRLETKLRDHLVSRNNLFSEASQLSSTFQRPLLCIFDRNFDLAVAVQHVWTYRPLVHDVLGLRLNRVVVQSETAGGVPPPMRAVVGAGKSQKSYELDDTDPFWTANSASPFPRVAEQVEEQLNEYKRDVEEVSRKATGEGEAEDGELTGNELVGGNTKNLMNAVNSLPELTERKRIIDKHTNIATALLGEIKARALDEYCLTEEDLLTRGTSDRGAVISKMKGKGTVEDKLRLAVVYLLAVENPPPSDLEAIEAALQEIEADLAPLYYIKKMRSWNSSLAAANAGSRGNLLDWADKLYGHGISAVTAGVKNLLSGARQLPLARAVESLMDAKPSPDTDSYLFLDPRAPRGATGSAMDAPGRSRGPFREAIVFMIGGGNYLEYGSLVDYAGRQQPAKNIIYGATEILSGAQFVAQLSEVGKKMGAGGNPGSAPGSGTATA</sequence>
<dbReference type="PIRSF" id="PIRSF005715">
    <property type="entry name" value="VPS45_Sec1"/>
    <property type="match status" value="1"/>
</dbReference>